<evidence type="ECO:0000313" key="3">
    <source>
        <dbReference type="Proteomes" id="UP000290433"/>
    </source>
</evidence>
<evidence type="ECO:0000313" key="2">
    <source>
        <dbReference type="EMBL" id="RYJ36805.1"/>
    </source>
</evidence>
<protein>
    <submittedName>
        <fullName evidence="2">Uncharacterized protein</fullName>
    </submittedName>
</protein>
<feature type="transmembrane region" description="Helical" evidence="1">
    <location>
        <begin position="20"/>
        <end position="41"/>
    </location>
</feature>
<evidence type="ECO:0000256" key="1">
    <source>
        <dbReference type="SAM" id="Phobius"/>
    </source>
</evidence>
<keyword evidence="1" id="KW-0472">Membrane</keyword>
<gene>
    <name evidence="2" type="ORF">NU08_4204</name>
</gene>
<sequence length="68" mass="8331">MLLIFLTSKMTKTMQLNHDIYLSLLLTILLILTNLKPILLFREWFYFKLKTTFKQYLNERKNKANYRS</sequence>
<comment type="caution">
    <text evidence="2">The sequence shown here is derived from an EMBL/GenBank/DDBJ whole genome shotgun (WGS) entry which is preliminary data.</text>
</comment>
<keyword evidence="1" id="KW-1133">Transmembrane helix</keyword>
<name>A0A444VT77_9FLAO</name>
<reference evidence="2 3" key="1">
    <citation type="submission" date="2014-12" db="EMBL/GenBank/DDBJ databases">
        <title>Genome sequence of Flavobacterium anhuiense RCM74.</title>
        <authorList>
            <person name="Kim J.F."/>
            <person name="Song J.Y."/>
            <person name="Kwak M.-J."/>
            <person name="Lee S.-W."/>
        </authorList>
    </citation>
    <scope>NUCLEOTIDE SEQUENCE [LARGE SCALE GENOMIC DNA]</scope>
    <source>
        <strain evidence="2 3">RCM74</strain>
    </source>
</reference>
<keyword evidence="1" id="KW-0812">Transmembrane</keyword>
<dbReference type="EMBL" id="JUIV01000023">
    <property type="protein sequence ID" value="RYJ36805.1"/>
    <property type="molecule type" value="Genomic_DNA"/>
</dbReference>
<organism evidence="2 3">
    <name type="scientific">Flavobacterium anhuiense</name>
    <dbReference type="NCBI Taxonomy" id="459526"/>
    <lineage>
        <taxon>Bacteria</taxon>
        <taxon>Pseudomonadati</taxon>
        <taxon>Bacteroidota</taxon>
        <taxon>Flavobacteriia</taxon>
        <taxon>Flavobacteriales</taxon>
        <taxon>Flavobacteriaceae</taxon>
        <taxon>Flavobacterium</taxon>
    </lineage>
</organism>
<accession>A0A444VT77</accession>
<proteinExistence type="predicted"/>
<dbReference type="AlphaFoldDB" id="A0A444VT77"/>
<dbReference type="Proteomes" id="UP000290433">
    <property type="component" value="Unassembled WGS sequence"/>
</dbReference>